<dbReference type="GO" id="GO:0030246">
    <property type="term" value="F:carbohydrate binding"/>
    <property type="evidence" value="ECO:0007669"/>
    <property type="project" value="UniProtKB-ARBA"/>
</dbReference>
<dbReference type="RefSeq" id="WP_185000991.1">
    <property type="nucleotide sequence ID" value="NZ_BAAAUI010000018.1"/>
</dbReference>
<comment type="caution">
    <text evidence="6">The sequence shown here is derived from an EMBL/GenBank/DDBJ whole genome shotgun (WGS) entry which is preliminary data.</text>
</comment>
<proteinExistence type="inferred from homology"/>
<dbReference type="InterPro" id="IPR025997">
    <property type="entry name" value="SBP_2_dom"/>
</dbReference>
<keyword evidence="6" id="KW-0762">Sugar transport</keyword>
<evidence type="ECO:0000256" key="2">
    <source>
        <dbReference type="ARBA" id="ARBA00007639"/>
    </source>
</evidence>
<dbReference type="AlphaFoldDB" id="A0A7W7C5K1"/>
<keyword evidence="7" id="KW-1185">Reference proteome</keyword>
<dbReference type="GO" id="GO:0030313">
    <property type="term" value="C:cell envelope"/>
    <property type="evidence" value="ECO:0007669"/>
    <property type="project" value="UniProtKB-SubCell"/>
</dbReference>
<keyword evidence="6" id="KW-0813">Transport</keyword>
<dbReference type="PROSITE" id="PS51318">
    <property type="entry name" value="TAT"/>
    <property type="match status" value="1"/>
</dbReference>
<dbReference type="Pfam" id="PF13407">
    <property type="entry name" value="Peripla_BP_4"/>
    <property type="match status" value="1"/>
</dbReference>
<reference evidence="6 7" key="1">
    <citation type="submission" date="2020-08" db="EMBL/GenBank/DDBJ databases">
        <title>Sequencing the genomes of 1000 actinobacteria strains.</title>
        <authorList>
            <person name="Klenk H.-P."/>
        </authorList>
    </citation>
    <scope>NUCLEOTIDE SEQUENCE [LARGE SCALE GENOMIC DNA]</scope>
    <source>
        <strain evidence="6 7">DSM 44230</strain>
    </source>
</reference>
<dbReference type="Proteomes" id="UP000533598">
    <property type="component" value="Unassembled WGS sequence"/>
</dbReference>
<accession>A0A7W7C5K1</accession>
<dbReference type="InterPro" id="IPR006311">
    <property type="entry name" value="TAT_signal"/>
</dbReference>
<gene>
    <name evidence="6" type="ORF">HNR67_001055</name>
</gene>
<dbReference type="SUPFAM" id="SSF53822">
    <property type="entry name" value="Periplasmic binding protein-like I"/>
    <property type="match status" value="1"/>
</dbReference>
<feature type="chain" id="PRO_5039270622" evidence="4">
    <location>
        <begin position="23"/>
        <end position="315"/>
    </location>
</feature>
<dbReference type="EMBL" id="JACHMH010000001">
    <property type="protein sequence ID" value="MBB4674937.1"/>
    <property type="molecule type" value="Genomic_DNA"/>
</dbReference>
<dbReference type="InterPro" id="IPR028082">
    <property type="entry name" value="Peripla_BP_I"/>
</dbReference>
<keyword evidence="3 4" id="KW-0732">Signal</keyword>
<dbReference type="Gene3D" id="3.40.50.2300">
    <property type="match status" value="2"/>
</dbReference>
<comment type="subcellular location">
    <subcellularLocation>
        <location evidence="1">Cell envelope</location>
    </subcellularLocation>
</comment>
<evidence type="ECO:0000256" key="1">
    <source>
        <dbReference type="ARBA" id="ARBA00004196"/>
    </source>
</evidence>
<evidence type="ECO:0000313" key="6">
    <source>
        <dbReference type="EMBL" id="MBB4674937.1"/>
    </source>
</evidence>
<protein>
    <submittedName>
        <fullName evidence="6">ABC-type sugar transport system substrate-binding protein</fullName>
    </submittedName>
</protein>
<feature type="domain" description="Periplasmic binding protein" evidence="5">
    <location>
        <begin position="40"/>
        <end position="291"/>
    </location>
</feature>
<comment type="similarity">
    <text evidence="2">Belongs to the bacterial solute-binding protein 2 family.</text>
</comment>
<sequence>MRHSRRAILAAATAAALVFVAACDPSSDANTPAPGGEIVIGFASSTLTNPFFLQLKEGVQQGEKEQGVKVIYMDANNDATTQLTQVQSLVSQRVKAILLNPVDTEQSKPAAIAAENARIPLVAVDRAVTGGRVISEVSSDNVQGGVEAAAALAKATGPGEVLHLQGLLGTSASRDRGEGFQQGLALRSSVRIALSKTAEFDRAKGMSVTTDMITAKSGVKGLFAENDDMALGAVQALGERAGKDFQIVGFDGTPEALAAVDSGKMAATVAQQPKELGRQAVEQAVRYLKGQTVRNLIEIPVRVVTKANVREFLNN</sequence>
<evidence type="ECO:0000313" key="7">
    <source>
        <dbReference type="Proteomes" id="UP000533598"/>
    </source>
</evidence>
<evidence type="ECO:0000256" key="4">
    <source>
        <dbReference type="SAM" id="SignalP"/>
    </source>
</evidence>
<feature type="signal peptide" evidence="4">
    <location>
        <begin position="1"/>
        <end position="22"/>
    </location>
</feature>
<dbReference type="PANTHER" id="PTHR46847">
    <property type="entry name" value="D-ALLOSE-BINDING PERIPLASMIC PROTEIN-RELATED"/>
    <property type="match status" value="1"/>
</dbReference>
<evidence type="ECO:0000256" key="3">
    <source>
        <dbReference type="ARBA" id="ARBA00022729"/>
    </source>
</evidence>
<name>A0A7W7C5K1_9PSEU</name>
<organism evidence="6 7">
    <name type="scientific">Crossiella cryophila</name>
    <dbReference type="NCBI Taxonomy" id="43355"/>
    <lineage>
        <taxon>Bacteria</taxon>
        <taxon>Bacillati</taxon>
        <taxon>Actinomycetota</taxon>
        <taxon>Actinomycetes</taxon>
        <taxon>Pseudonocardiales</taxon>
        <taxon>Pseudonocardiaceae</taxon>
        <taxon>Crossiella</taxon>
    </lineage>
</organism>
<dbReference type="PROSITE" id="PS51257">
    <property type="entry name" value="PROKAR_LIPOPROTEIN"/>
    <property type="match status" value="1"/>
</dbReference>
<evidence type="ECO:0000259" key="5">
    <source>
        <dbReference type="Pfam" id="PF13407"/>
    </source>
</evidence>
<dbReference type="PANTHER" id="PTHR46847:SF1">
    <property type="entry name" value="D-ALLOSE-BINDING PERIPLASMIC PROTEIN-RELATED"/>
    <property type="match status" value="1"/>
</dbReference>